<evidence type="ECO:0000256" key="3">
    <source>
        <dbReference type="ARBA" id="ARBA00022833"/>
    </source>
</evidence>
<keyword evidence="4 5" id="KW-0238">DNA-binding</keyword>
<dbReference type="GO" id="GO:0003677">
    <property type="term" value="F:DNA binding"/>
    <property type="evidence" value="ECO:0007669"/>
    <property type="project" value="UniProtKB-UniRule"/>
</dbReference>
<keyword evidence="1" id="KW-0479">Metal-binding</keyword>
<evidence type="ECO:0000256" key="5">
    <source>
        <dbReference type="PROSITE-ProRule" id="PRU00309"/>
    </source>
</evidence>
<dbReference type="PANTHER" id="PTHR46927:SF3">
    <property type="entry name" value="THAP-TYPE DOMAIN-CONTAINING PROTEIN"/>
    <property type="match status" value="1"/>
</dbReference>
<organism evidence="7 8">
    <name type="scientific">Dreissena polymorpha</name>
    <name type="common">Zebra mussel</name>
    <name type="synonym">Mytilus polymorpha</name>
    <dbReference type="NCBI Taxonomy" id="45954"/>
    <lineage>
        <taxon>Eukaryota</taxon>
        <taxon>Metazoa</taxon>
        <taxon>Spiralia</taxon>
        <taxon>Lophotrochozoa</taxon>
        <taxon>Mollusca</taxon>
        <taxon>Bivalvia</taxon>
        <taxon>Autobranchia</taxon>
        <taxon>Heteroconchia</taxon>
        <taxon>Euheterodonta</taxon>
        <taxon>Imparidentia</taxon>
        <taxon>Neoheterodontei</taxon>
        <taxon>Myida</taxon>
        <taxon>Dreissenoidea</taxon>
        <taxon>Dreissenidae</taxon>
        <taxon>Dreissena</taxon>
    </lineage>
</organism>
<dbReference type="Pfam" id="PF05485">
    <property type="entry name" value="THAP"/>
    <property type="match status" value="1"/>
</dbReference>
<evidence type="ECO:0000313" key="8">
    <source>
        <dbReference type="Proteomes" id="UP000828390"/>
    </source>
</evidence>
<dbReference type="PANTHER" id="PTHR46927">
    <property type="entry name" value="AGAP005574-PA"/>
    <property type="match status" value="1"/>
</dbReference>
<dbReference type="PROSITE" id="PS50950">
    <property type="entry name" value="ZF_THAP"/>
    <property type="match status" value="1"/>
</dbReference>
<evidence type="ECO:0000256" key="4">
    <source>
        <dbReference type="ARBA" id="ARBA00023125"/>
    </source>
</evidence>
<evidence type="ECO:0000313" key="7">
    <source>
        <dbReference type="EMBL" id="KAH3738922.1"/>
    </source>
</evidence>
<dbReference type="EMBL" id="JAIWYP010000011">
    <property type="protein sequence ID" value="KAH3738922.1"/>
    <property type="molecule type" value="Genomic_DNA"/>
</dbReference>
<dbReference type="InterPro" id="IPR052224">
    <property type="entry name" value="THAP_domain_protein"/>
</dbReference>
<keyword evidence="2 5" id="KW-0863">Zinc-finger</keyword>
<dbReference type="SUPFAM" id="SSF57716">
    <property type="entry name" value="Glucocorticoid receptor-like (DNA-binding domain)"/>
    <property type="match status" value="1"/>
</dbReference>
<gene>
    <name evidence="7" type="ORF">DPMN_045565</name>
</gene>
<protein>
    <recommendedName>
        <fullName evidence="6">THAP-type domain-containing protein</fullName>
    </recommendedName>
</protein>
<keyword evidence="8" id="KW-1185">Reference proteome</keyword>
<dbReference type="AlphaFoldDB" id="A0A9D4I017"/>
<reference evidence="7" key="1">
    <citation type="journal article" date="2019" name="bioRxiv">
        <title>The Genome of the Zebra Mussel, Dreissena polymorpha: A Resource for Invasive Species Research.</title>
        <authorList>
            <person name="McCartney M.A."/>
            <person name="Auch B."/>
            <person name="Kono T."/>
            <person name="Mallez S."/>
            <person name="Zhang Y."/>
            <person name="Obille A."/>
            <person name="Becker A."/>
            <person name="Abrahante J.E."/>
            <person name="Garbe J."/>
            <person name="Badalamenti J.P."/>
            <person name="Herman A."/>
            <person name="Mangelson H."/>
            <person name="Liachko I."/>
            <person name="Sullivan S."/>
            <person name="Sone E.D."/>
            <person name="Koren S."/>
            <person name="Silverstein K.A.T."/>
            <person name="Beckman K.B."/>
            <person name="Gohl D.M."/>
        </authorList>
    </citation>
    <scope>NUCLEOTIDE SEQUENCE</scope>
    <source>
        <strain evidence="7">Duluth1</strain>
        <tissue evidence="7">Whole animal</tissue>
    </source>
</reference>
<dbReference type="GO" id="GO:0008270">
    <property type="term" value="F:zinc ion binding"/>
    <property type="evidence" value="ECO:0007669"/>
    <property type="project" value="UniProtKB-KW"/>
</dbReference>
<comment type="caution">
    <text evidence="7">The sequence shown here is derived from an EMBL/GenBank/DDBJ whole genome shotgun (WGS) entry which is preliminary data.</text>
</comment>
<dbReference type="InterPro" id="IPR006612">
    <property type="entry name" value="THAP_Znf"/>
</dbReference>
<evidence type="ECO:0000256" key="1">
    <source>
        <dbReference type="ARBA" id="ARBA00022723"/>
    </source>
</evidence>
<proteinExistence type="predicted"/>
<name>A0A9D4I017_DREPO</name>
<feature type="domain" description="THAP-type" evidence="6">
    <location>
        <begin position="22"/>
        <end position="95"/>
    </location>
</feature>
<reference evidence="7" key="2">
    <citation type="submission" date="2020-11" db="EMBL/GenBank/DDBJ databases">
        <authorList>
            <person name="McCartney M.A."/>
            <person name="Auch B."/>
            <person name="Kono T."/>
            <person name="Mallez S."/>
            <person name="Becker A."/>
            <person name="Gohl D.M."/>
            <person name="Silverstein K.A.T."/>
            <person name="Koren S."/>
            <person name="Bechman K.B."/>
            <person name="Herman A."/>
            <person name="Abrahante J.E."/>
            <person name="Garbe J."/>
        </authorList>
    </citation>
    <scope>NUCLEOTIDE SEQUENCE</scope>
    <source>
        <strain evidence="7">Duluth1</strain>
        <tissue evidence="7">Whole animal</tissue>
    </source>
</reference>
<sequence length="95" mass="10792">MDGSPTTKQRSPRIVGKYKGYKGDYCCVPGCTNSRGSCNRLGLKVAFYQIPSNPQRRKLWLQRIRRGEVDEHGRIVPFIPKSHTRICSQHFIGGT</sequence>
<accession>A0A9D4I017</accession>
<dbReference type="Proteomes" id="UP000828390">
    <property type="component" value="Unassembled WGS sequence"/>
</dbReference>
<evidence type="ECO:0000259" key="6">
    <source>
        <dbReference type="PROSITE" id="PS50950"/>
    </source>
</evidence>
<keyword evidence="3" id="KW-0862">Zinc</keyword>
<evidence type="ECO:0000256" key="2">
    <source>
        <dbReference type="ARBA" id="ARBA00022771"/>
    </source>
</evidence>